<feature type="active site" description="Proton donor" evidence="6">
    <location>
        <position position="123"/>
    </location>
</feature>
<feature type="domain" description="Phosphotyrosine protein phosphatase I" evidence="7">
    <location>
        <begin position="2"/>
        <end position="147"/>
    </location>
</feature>
<dbReference type="STRING" id="1423720.FC67_GL001713"/>
<feature type="active site" description="Nucleophile" evidence="6">
    <location>
        <position position="8"/>
    </location>
</feature>
<organism evidence="8 9">
    <name type="scientific">Companilactobacillus alimentarius DSM 20249</name>
    <dbReference type="NCBI Taxonomy" id="1423720"/>
    <lineage>
        <taxon>Bacteria</taxon>
        <taxon>Bacillati</taxon>
        <taxon>Bacillota</taxon>
        <taxon>Bacilli</taxon>
        <taxon>Lactobacillales</taxon>
        <taxon>Lactobacillaceae</taxon>
        <taxon>Companilactobacillus</taxon>
    </lineage>
</organism>
<sequence>MKKVIFVCLGNICRSPMAEMIMHDLIEKKGISQQIQVDSRATSNYEIDNPPHVGAIAELKKQHVPLLKHRARRITATDFQEADLIIGMDHQNIIDLRKMAPRLDVEKIHLAYDVLGKNKEIVDPWYDHNFERTYHQLMEVLPVWLESLSE</sequence>
<dbReference type="InterPro" id="IPR050438">
    <property type="entry name" value="LMW_PTPase"/>
</dbReference>
<evidence type="ECO:0000256" key="1">
    <source>
        <dbReference type="ARBA" id="ARBA00011063"/>
    </source>
</evidence>
<accession>A0A2K9HEV3</accession>
<dbReference type="PANTHER" id="PTHR11717">
    <property type="entry name" value="LOW MOLECULAR WEIGHT PROTEIN TYROSINE PHOSPHATASE"/>
    <property type="match status" value="1"/>
</dbReference>
<gene>
    <name evidence="8" type="ORF">LA20249_02190</name>
</gene>
<dbReference type="KEGG" id="lali:LA20249_02190"/>
<dbReference type="CDD" id="cd16343">
    <property type="entry name" value="LMWPTP"/>
    <property type="match status" value="1"/>
</dbReference>
<feature type="active site" evidence="6">
    <location>
        <position position="14"/>
    </location>
</feature>
<evidence type="ECO:0000313" key="9">
    <source>
        <dbReference type="Proteomes" id="UP000234653"/>
    </source>
</evidence>
<keyword evidence="9" id="KW-1185">Reference proteome</keyword>
<evidence type="ECO:0000256" key="3">
    <source>
        <dbReference type="ARBA" id="ARBA00022801"/>
    </source>
</evidence>
<keyword evidence="3" id="KW-0378">Hydrolase</keyword>
<comment type="catalytic activity">
    <reaction evidence="5">
        <text>O-phospho-L-tyrosyl-[protein] + H2O = L-tyrosyl-[protein] + phosphate</text>
        <dbReference type="Rhea" id="RHEA:10684"/>
        <dbReference type="Rhea" id="RHEA-COMP:10136"/>
        <dbReference type="Rhea" id="RHEA-COMP:20101"/>
        <dbReference type="ChEBI" id="CHEBI:15377"/>
        <dbReference type="ChEBI" id="CHEBI:43474"/>
        <dbReference type="ChEBI" id="CHEBI:46858"/>
        <dbReference type="ChEBI" id="CHEBI:61978"/>
        <dbReference type="EC" id="3.1.3.48"/>
    </reaction>
</comment>
<evidence type="ECO:0000256" key="2">
    <source>
        <dbReference type="ARBA" id="ARBA00013064"/>
    </source>
</evidence>
<dbReference type="SMART" id="SM00226">
    <property type="entry name" value="LMWPc"/>
    <property type="match status" value="1"/>
</dbReference>
<dbReference type="Pfam" id="PF01451">
    <property type="entry name" value="LMWPc"/>
    <property type="match status" value="1"/>
</dbReference>
<evidence type="ECO:0000313" key="8">
    <source>
        <dbReference type="EMBL" id="AUI71080.1"/>
    </source>
</evidence>
<evidence type="ECO:0000256" key="5">
    <source>
        <dbReference type="ARBA" id="ARBA00051722"/>
    </source>
</evidence>
<dbReference type="InterPro" id="IPR036196">
    <property type="entry name" value="Ptyr_pPase_sf"/>
</dbReference>
<dbReference type="OrthoDB" id="9784339at2"/>
<dbReference type="Proteomes" id="UP000234653">
    <property type="component" value="Chromosome"/>
</dbReference>
<dbReference type="Gene3D" id="3.40.50.2300">
    <property type="match status" value="1"/>
</dbReference>
<dbReference type="InterPro" id="IPR023485">
    <property type="entry name" value="Ptyr_pPase"/>
</dbReference>
<dbReference type="GO" id="GO:0004725">
    <property type="term" value="F:protein tyrosine phosphatase activity"/>
    <property type="evidence" value="ECO:0007669"/>
    <property type="project" value="UniProtKB-EC"/>
</dbReference>
<dbReference type="InterPro" id="IPR017867">
    <property type="entry name" value="Tyr_phospatase_low_mol_wt"/>
</dbReference>
<dbReference type="PRINTS" id="PR00719">
    <property type="entry name" value="LMWPTPASE"/>
</dbReference>
<protein>
    <recommendedName>
        <fullName evidence="2">protein-tyrosine-phosphatase</fullName>
        <ecNumber evidence="2">3.1.3.48</ecNumber>
    </recommendedName>
</protein>
<dbReference type="PANTHER" id="PTHR11717:SF7">
    <property type="entry name" value="LOW MOLECULAR WEIGHT PHOSPHOTYROSINE PROTEIN PHOSPHATASE"/>
    <property type="match status" value="1"/>
</dbReference>
<evidence type="ECO:0000256" key="6">
    <source>
        <dbReference type="PIRSR" id="PIRSR617867-1"/>
    </source>
</evidence>
<dbReference type="EMBL" id="CP018867">
    <property type="protein sequence ID" value="AUI71080.1"/>
    <property type="molecule type" value="Genomic_DNA"/>
</dbReference>
<evidence type="ECO:0000256" key="4">
    <source>
        <dbReference type="ARBA" id="ARBA00022912"/>
    </source>
</evidence>
<comment type="similarity">
    <text evidence="1">Belongs to the low molecular weight phosphotyrosine protein phosphatase family.</text>
</comment>
<evidence type="ECO:0000259" key="7">
    <source>
        <dbReference type="SMART" id="SM00226"/>
    </source>
</evidence>
<keyword evidence="4" id="KW-0904">Protein phosphatase</keyword>
<dbReference type="RefSeq" id="WP_057739392.1">
    <property type="nucleotide sequence ID" value="NZ_AZDQ01000043.1"/>
</dbReference>
<dbReference type="SUPFAM" id="SSF52788">
    <property type="entry name" value="Phosphotyrosine protein phosphatases I"/>
    <property type="match status" value="1"/>
</dbReference>
<proteinExistence type="inferred from homology"/>
<dbReference type="EC" id="3.1.3.48" evidence="2"/>
<reference evidence="8 9" key="1">
    <citation type="submission" date="2016-12" db="EMBL/GenBank/DDBJ databases">
        <title>The whole genome sequencing and assembly of Lactobacillus alimentarius DSM 20249T strain.</title>
        <authorList>
            <person name="Lee Y.-J."/>
            <person name="Yi H."/>
            <person name="Bahn Y.-S."/>
            <person name="Kim J.F."/>
            <person name="Lee D.-W."/>
        </authorList>
    </citation>
    <scope>NUCLEOTIDE SEQUENCE [LARGE SCALE GENOMIC DNA]</scope>
    <source>
        <strain evidence="8 9">DSM 20249</strain>
    </source>
</reference>
<dbReference type="AlphaFoldDB" id="A0A2K9HEV3"/>
<name>A0A2K9HEV3_9LACO</name>